<gene>
    <name evidence="1" type="ORF">NDU88_008893</name>
</gene>
<organism evidence="1 2">
    <name type="scientific">Pleurodeles waltl</name>
    <name type="common">Iberian ribbed newt</name>
    <dbReference type="NCBI Taxonomy" id="8319"/>
    <lineage>
        <taxon>Eukaryota</taxon>
        <taxon>Metazoa</taxon>
        <taxon>Chordata</taxon>
        <taxon>Craniata</taxon>
        <taxon>Vertebrata</taxon>
        <taxon>Euteleostomi</taxon>
        <taxon>Amphibia</taxon>
        <taxon>Batrachia</taxon>
        <taxon>Caudata</taxon>
        <taxon>Salamandroidea</taxon>
        <taxon>Salamandridae</taxon>
        <taxon>Pleurodelinae</taxon>
        <taxon>Pleurodeles</taxon>
    </lineage>
</organism>
<dbReference type="Proteomes" id="UP001066276">
    <property type="component" value="Chromosome 6"/>
</dbReference>
<proteinExistence type="predicted"/>
<name>A0AAV7QU46_PLEWA</name>
<comment type="caution">
    <text evidence="1">The sequence shown here is derived from an EMBL/GenBank/DDBJ whole genome shotgun (WGS) entry which is preliminary data.</text>
</comment>
<keyword evidence="2" id="KW-1185">Reference proteome</keyword>
<reference evidence="1" key="1">
    <citation type="journal article" date="2022" name="bioRxiv">
        <title>Sequencing and chromosome-scale assembly of the giantPleurodeles waltlgenome.</title>
        <authorList>
            <person name="Brown T."/>
            <person name="Elewa A."/>
            <person name="Iarovenko S."/>
            <person name="Subramanian E."/>
            <person name="Araus A.J."/>
            <person name="Petzold A."/>
            <person name="Susuki M."/>
            <person name="Suzuki K.-i.T."/>
            <person name="Hayashi T."/>
            <person name="Toyoda A."/>
            <person name="Oliveira C."/>
            <person name="Osipova E."/>
            <person name="Leigh N.D."/>
            <person name="Simon A."/>
            <person name="Yun M.H."/>
        </authorList>
    </citation>
    <scope>NUCLEOTIDE SEQUENCE</scope>
    <source>
        <strain evidence="1">20211129_DDA</strain>
        <tissue evidence="1">Liver</tissue>
    </source>
</reference>
<protein>
    <submittedName>
        <fullName evidence="1">Uncharacterized protein</fullName>
    </submittedName>
</protein>
<dbReference type="AlphaFoldDB" id="A0AAV7QU46"/>
<evidence type="ECO:0000313" key="1">
    <source>
        <dbReference type="EMBL" id="KAJ1142579.1"/>
    </source>
</evidence>
<dbReference type="EMBL" id="JANPWB010000010">
    <property type="protein sequence ID" value="KAJ1142579.1"/>
    <property type="molecule type" value="Genomic_DNA"/>
</dbReference>
<accession>A0AAV7QU46</accession>
<evidence type="ECO:0000313" key="2">
    <source>
        <dbReference type="Proteomes" id="UP001066276"/>
    </source>
</evidence>
<sequence>MASSLPRNSRYIFSCKLAPVMPSGKSSAKSSYQLLLSEVIAQHCPMASPQTLPALEPYPALPCPTPDSTMEHILWDVTAGRPLTEGMVNKISDLAAENKFICISVAGF</sequence>